<keyword evidence="1" id="KW-0472">Membrane</keyword>
<dbReference type="EMBL" id="JAMZFT010000001">
    <property type="protein sequence ID" value="MCP1334853.1"/>
    <property type="molecule type" value="Genomic_DNA"/>
</dbReference>
<proteinExistence type="predicted"/>
<protein>
    <submittedName>
        <fullName evidence="2">Uncharacterized protein</fullName>
    </submittedName>
</protein>
<comment type="caution">
    <text evidence="2">The sequence shown here is derived from an EMBL/GenBank/DDBJ whole genome shotgun (WGS) entry which is preliminary data.</text>
</comment>
<accession>A0A9J6P8H6</accession>
<keyword evidence="3" id="KW-1185">Reference proteome</keyword>
<reference evidence="2" key="1">
    <citation type="submission" date="2022-06" db="EMBL/GenBank/DDBJ databases">
        <title>Isolation and Genomics of Futiania mangrovii gen. nov., sp. nov., a Rare and Metabolically-versatile member in the Class Alphaproteobacteria.</title>
        <authorList>
            <person name="Liu L."/>
            <person name="Huang W.-C."/>
            <person name="Pan J."/>
            <person name="Li J."/>
            <person name="Huang Y."/>
            <person name="Du H."/>
            <person name="Liu Y."/>
            <person name="Li M."/>
        </authorList>
    </citation>
    <scope>NUCLEOTIDE SEQUENCE</scope>
    <source>
        <strain evidence="2">FT118</strain>
    </source>
</reference>
<sequence>MFLTGWAGSAAGAWAAVGLVVTGLLSAAVVGLVLTGPLEAAHGGVEQDAAGVPAAASSDPWSHFE</sequence>
<evidence type="ECO:0000313" key="2">
    <source>
        <dbReference type="EMBL" id="MCP1334853.1"/>
    </source>
</evidence>
<dbReference type="Proteomes" id="UP001055804">
    <property type="component" value="Unassembled WGS sequence"/>
</dbReference>
<keyword evidence="1" id="KW-1133">Transmembrane helix</keyword>
<name>A0A9J6P8H6_9PROT</name>
<dbReference type="RefSeq" id="WP_269330819.1">
    <property type="nucleotide sequence ID" value="NZ_JAMZFT010000001.1"/>
</dbReference>
<feature type="transmembrane region" description="Helical" evidence="1">
    <location>
        <begin position="12"/>
        <end position="34"/>
    </location>
</feature>
<gene>
    <name evidence="2" type="ORF">NJQ99_00345</name>
</gene>
<dbReference type="AlphaFoldDB" id="A0A9J6P8H6"/>
<evidence type="ECO:0000313" key="3">
    <source>
        <dbReference type="Proteomes" id="UP001055804"/>
    </source>
</evidence>
<organism evidence="2 3">
    <name type="scientific">Futiania mangrovi</name>
    <dbReference type="NCBI Taxonomy" id="2959716"/>
    <lineage>
        <taxon>Bacteria</taxon>
        <taxon>Pseudomonadati</taxon>
        <taxon>Pseudomonadota</taxon>
        <taxon>Alphaproteobacteria</taxon>
        <taxon>Futianiales</taxon>
        <taxon>Futianiaceae</taxon>
        <taxon>Futiania</taxon>
    </lineage>
</organism>
<evidence type="ECO:0000256" key="1">
    <source>
        <dbReference type="SAM" id="Phobius"/>
    </source>
</evidence>
<keyword evidence="1" id="KW-0812">Transmembrane</keyword>